<proteinExistence type="predicted"/>
<name>A0A316H440_9SPHI</name>
<dbReference type="AlphaFoldDB" id="A0A316H440"/>
<dbReference type="SUPFAM" id="SSF51391">
    <property type="entry name" value="Thiamin phosphate synthase"/>
    <property type="match status" value="1"/>
</dbReference>
<comment type="pathway">
    <text evidence="1">Cofactor biosynthesis; thiamine diphosphate biosynthesis.</text>
</comment>
<evidence type="ECO:0000256" key="1">
    <source>
        <dbReference type="ARBA" id="ARBA00004948"/>
    </source>
</evidence>
<gene>
    <name evidence="4" type="ORF">LX99_03580</name>
</gene>
<dbReference type="GO" id="GO:0009228">
    <property type="term" value="P:thiamine biosynthetic process"/>
    <property type="evidence" value="ECO:0007669"/>
    <property type="project" value="UniProtKB-KW"/>
</dbReference>
<dbReference type="CDD" id="cd00564">
    <property type="entry name" value="TMP_TenI"/>
    <property type="match status" value="1"/>
</dbReference>
<reference evidence="4 5" key="1">
    <citation type="submission" date="2018-05" db="EMBL/GenBank/DDBJ databases">
        <title>Genomic Encyclopedia of Archaeal and Bacterial Type Strains, Phase II (KMG-II): from individual species to whole genera.</title>
        <authorList>
            <person name="Goeker M."/>
        </authorList>
    </citation>
    <scope>NUCLEOTIDE SEQUENCE [LARGE SCALE GENOMIC DNA]</scope>
    <source>
        <strain evidence="4 5">DSM 19975</strain>
    </source>
</reference>
<dbReference type="Proteomes" id="UP000245678">
    <property type="component" value="Unassembled WGS sequence"/>
</dbReference>
<dbReference type="InterPro" id="IPR036206">
    <property type="entry name" value="ThiamineP_synth_sf"/>
</dbReference>
<accession>A0A316H440</accession>
<dbReference type="EMBL" id="QGHA01000007">
    <property type="protein sequence ID" value="PWK75849.1"/>
    <property type="molecule type" value="Genomic_DNA"/>
</dbReference>
<evidence type="ECO:0000313" key="5">
    <source>
        <dbReference type="Proteomes" id="UP000245678"/>
    </source>
</evidence>
<dbReference type="GO" id="GO:0004789">
    <property type="term" value="F:thiamine-phosphate diphosphorylase activity"/>
    <property type="evidence" value="ECO:0007669"/>
    <property type="project" value="TreeGrafter"/>
</dbReference>
<dbReference type="Gene3D" id="3.20.20.70">
    <property type="entry name" value="Aldolase class I"/>
    <property type="match status" value="1"/>
</dbReference>
<organism evidence="4 5">
    <name type="scientific">Mucilaginibacter oryzae</name>
    <dbReference type="NCBI Taxonomy" id="468058"/>
    <lineage>
        <taxon>Bacteria</taxon>
        <taxon>Pseudomonadati</taxon>
        <taxon>Bacteroidota</taxon>
        <taxon>Sphingobacteriia</taxon>
        <taxon>Sphingobacteriales</taxon>
        <taxon>Sphingobacteriaceae</taxon>
        <taxon>Mucilaginibacter</taxon>
    </lineage>
</organism>
<dbReference type="PANTHER" id="PTHR20857">
    <property type="entry name" value="THIAMINE-PHOSPHATE PYROPHOSPHORYLASE"/>
    <property type="match status" value="1"/>
</dbReference>
<protein>
    <submittedName>
        <fullName evidence="4">Thiamine-phosphate pyrophosphorylase</fullName>
    </submittedName>
</protein>
<feature type="domain" description="Thiamine phosphate synthase/TenI" evidence="3">
    <location>
        <begin position="14"/>
        <end position="196"/>
    </location>
</feature>
<dbReference type="GO" id="GO:0005737">
    <property type="term" value="C:cytoplasm"/>
    <property type="evidence" value="ECO:0007669"/>
    <property type="project" value="TreeGrafter"/>
</dbReference>
<dbReference type="InterPro" id="IPR022998">
    <property type="entry name" value="ThiamineP_synth_TenI"/>
</dbReference>
<evidence type="ECO:0000313" key="4">
    <source>
        <dbReference type="EMBL" id="PWK75849.1"/>
    </source>
</evidence>
<keyword evidence="2" id="KW-0784">Thiamine biosynthesis</keyword>
<dbReference type="Pfam" id="PF02581">
    <property type="entry name" value="TMP-TENI"/>
    <property type="match status" value="1"/>
</dbReference>
<dbReference type="InterPro" id="IPR013785">
    <property type="entry name" value="Aldolase_TIM"/>
</dbReference>
<evidence type="ECO:0000259" key="3">
    <source>
        <dbReference type="Pfam" id="PF02581"/>
    </source>
</evidence>
<sequence>MEIMDKPYHITGGIYLVLNPAIDEATLLAKLHSALQGGINVVQIWNNWHPTADKPALINKVAALCKPRNVPLLINHDWVLLRDVPALDGVHFDTVPASLPVIRDVVKRPFITGITCSGSLDTVAWAEDNGLDYVSFCSMFPSSSAGTCDIVTPLTVKRARALTNMPLFVAGGITLQNIISLKKLTSFDGIAIISGIMGADDPEQKVKQFQLALSANRI</sequence>
<comment type="caution">
    <text evidence="4">The sequence shown here is derived from an EMBL/GenBank/DDBJ whole genome shotgun (WGS) entry which is preliminary data.</text>
</comment>
<dbReference type="PANTHER" id="PTHR20857:SF23">
    <property type="entry name" value="THIAMINE BIOSYNTHETIC BIFUNCTIONAL ENZYME"/>
    <property type="match status" value="1"/>
</dbReference>
<keyword evidence="5" id="KW-1185">Reference proteome</keyword>
<evidence type="ECO:0000256" key="2">
    <source>
        <dbReference type="ARBA" id="ARBA00022977"/>
    </source>
</evidence>